<organism evidence="7 8">
    <name type="scientific">Thalassoglobus polymorphus</name>
    <dbReference type="NCBI Taxonomy" id="2527994"/>
    <lineage>
        <taxon>Bacteria</taxon>
        <taxon>Pseudomonadati</taxon>
        <taxon>Planctomycetota</taxon>
        <taxon>Planctomycetia</taxon>
        <taxon>Planctomycetales</taxon>
        <taxon>Planctomycetaceae</taxon>
        <taxon>Thalassoglobus</taxon>
    </lineage>
</organism>
<evidence type="ECO:0000256" key="1">
    <source>
        <dbReference type="ARBA" id="ARBA00023015"/>
    </source>
</evidence>
<dbReference type="OrthoDB" id="281047at2"/>
<keyword evidence="3" id="KW-0238">DNA-binding</keyword>
<dbReference type="GO" id="GO:0006352">
    <property type="term" value="P:DNA-templated transcription initiation"/>
    <property type="evidence" value="ECO:0007669"/>
    <property type="project" value="InterPro"/>
</dbReference>
<name>A0A517QUU1_9PLAN</name>
<sequence length="200" mass="23296">MDTSLSLLSRAQSHDPTAWSTFVSLYTPLVYHWARKRGLTPEASQQVGQDVFLHVYQRIQSFQPTDSTETIHCWLARLTHKKIMDNLEQQQRGQNQGDDQRTAESETPEDSELVLPRTVHEVDAVVVQNETKQLYHSAMMFFKESLSESEWKIFSRIELDHQPIDAVASELHRNCVEVISIKSRLLRKFRHEYAGLFRLD</sequence>
<dbReference type="Proteomes" id="UP000315724">
    <property type="component" value="Chromosome"/>
</dbReference>
<keyword evidence="8" id="KW-1185">Reference proteome</keyword>
<dbReference type="NCBIfam" id="TIGR02937">
    <property type="entry name" value="sigma70-ECF"/>
    <property type="match status" value="1"/>
</dbReference>
<keyword evidence="1" id="KW-0805">Transcription regulation</keyword>
<evidence type="ECO:0000259" key="6">
    <source>
        <dbReference type="Pfam" id="PF04542"/>
    </source>
</evidence>
<evidence type="ECO:0000313" key="7">
    <source>
        <dbReference type="EMBL" id="QDT35357.1"/>
    </source>
</evidence>
<dbReference type="EMBL" id="CP036267">
    <property type="protein sequence ID" value="QDT35357.1"/>
    <property type="molecule type" value="Genomic_DNA"/>
</dbReference>
<evidence type="ECO:0000256" key="4">
    <source>
        <dbReference type="ARBA" id="ARBA00023163"/>
    </source>
</evidence>
<dbReference type="KEGG" id="tpol:Mal48_46330"/>
<dbReference type="GO" id="GO:0016987">
    <property type="term" value="F:sigma factor activity"/>
    <property type="evidence" value="ECO:0007669"/>
    <property type="project" value="UniProtKB-KW"/>
</dbReference>
<dbReference type="Pfam" id="PF04542">
    <property type="entry name" value="Sigma70_r2"/>
    <property type="match status" value="1"/>
</dbReference>
<evidence type="ECO:0000256" key="3">
    <source>
        <dbReference type="ARBA" id="ARBA00023125"/>
    </source>
</evidence>
<dbReference type="PANTHER" id="PTHR43133">
    <property type="entry name" value="RNA POLYMERASE ECF-TYPE SIGMA FACTO"/>
    <property type="match status" value="1"/>
</dbReference>
<dbReference type="PANTHER" id="PTHR43133:SF8">
    <property type="entry name" value="RNA POLYMERASE SIGMA FACTOR HI_1459-RELATED"/>
    <property type="match status" value="1"/>
</dbReference>
<dbReference type="GO" id="GO:0003677">
    <property type="term" value="F:DNA binding"/>
    <property type="evidence" value="ECO:0007669"/>
    <property type="project" value="UniProtKB-KW"/>
</dbReference>
<dbReference type="InterPro" id="IPR007627">
    <property type="entry name" value="RNA_pol_sigma70_r2"/>
</dbReference>
<feature type="region of interest" description="Disordered" evidence="5">
    <location>
        <begin position="89"/>
        <end position="112"/>
    </location>
</feature>
<evidence type="ECO:0000256" key="2">
    <source>
        <dbReference type="ARBA" id="ARBA00023082"/>
    </source>
</evidence>
<protein>
    <submittedName>
        <fullName evidence="7">RNA polymerase sigma factor RpoE</fullName>
    </submittedName>
</protein>
<gene>
    <name evidence="7" type="ORF">Mal48_46330</name>
</gene>
<keyword evidence="4" id="KW-0804">Transcription</keyword>
<reference evidence="7 8" key="1">
    <citation type="submission" date="2019-02" db="EMBL/GenBank/DDBJ databases">
        <title>Deep-cultivation of Planctomycetes and their phenomic and genomic characterization uncovers novel biology.</title>
        <authorList>
            <person name="Wiegand S."/>
            <person name="Jogler M."/>
            <person name="Boedeker C."/>
            <person name="Pinto D."/>
            <person name="Vollmers J."/>
            <person name="Rivas-Marin E."/>
            <person name="Kohn T."/>
            <person name="Peeters S.H."/>
            <person name="Heuer A."/>
            <person name="Rast P."/>
            <person name="Oberbeckmann S."/>
            <person name="Bunk B."/>
            <person name="Jeske O."/>
            <person name="Meyerdierks A."/>
            <person name="Storesund J.E."/>
            <person name="Kallscheuer N."/>
            <person name="Luecker S."/>
            <person name="Lage O.M."/>
            <person name="Pohl T."/>
            <person name="Merkel B.J."/>
            <person name="Hornburger P."/>
            <person name="Mueller R.-W."/>
            <person name="Bruemmer F."/>
            <person name="Labrenz M."/>
            <person name="Spormann A.M."/>
            <person name="Op den Camp H."/>
            <person name="Overmann J."/>
            <person name="Amann R."/>
            <person name="Jetten M.S.M."/>
            <person name="Mascher T."/>
            <person name="Medema M.H."/>
            <person name="Devos D.P."/>
            <person name="Kaster A.-K."/>
            <person name="Ovreas L."/>
            <person name="Rohde M."/>
            <person name="Galperin M.Y."/>
            <person name="Jogler C."/>
        </authorList>
    </citation>
    <scope>NUCLEOTIDE SEQUENCE [LARGE SCALE GENOMIC DNA]</scope>
    <source>
        <strain evidence="7 8">Mal48</strain>
    </source>
</reference>
<accession>A0A517QUU1</accession>
<dbReference type="InterPro" id="IPR039425">
    <property type="entry name" value="RNA_pol_sigma-70-like"/>
</dbReference>
<keyword evidence="2" id="KW-0731">Sigma factor</keyword>
<evidence type="ECO:0000256" key="5">
    <source>
        <dbReference type="SAM" id="MobiDB-lite"/>
    </source>
</evidence>
<dbReference type="AlphaFoldDB" id="A0A517QUU1"/>
<evidence type="ECO:0000313" key="8">
    <source>
        <dbReference type="Proteomes" id="UP000315724"/>
    </source>
</evidence>
<proteinExistence type="predicted"/>
<feature type="domain" description="RNA polymerase sigma-70 region 2" evidence="6">
    <location>
        <begin position="23"/>
        <end position="92"/>
    </location>
</feature>
<dbReference type="SUPFAM" id="SSF88946">
    <property type="entry name" value="Sigma2 domain of RNA polymerase sigma factors"/>
    <property type="match status" value="1"/>
</dbReference>
<dbReference type="Gene3D" id="1.10.1740.10">
    <property type="match status" value="1"/>
</dbReference>
<dbReference type="InterPro" id="IPR013325">
    <property type="entry name" value="RNA_pol_sigma_r2"/>
</dbReference>
<dbReference type="InterPro" id="IPR014284">
    <property type="entry name" value="RNA_pol_sigma-70_dom"/>
</dbReference>